<evidence type="ECO:0000256" key="1">
    <source>
        <dbReference type="SAM" id="MobiDB-lite"/>
    </source>
</evidence>
<protein>
    <submittedName>
        <fullName evidence="2">Uncharacterized protein</fullName>
    </submittedName>
</protein>
<sequence>MFGSTDTAAQAAHRLRQGTGAPAQAAHRLRRRTGSGGAPAQAVMSFAVNRAQAAEPNTATYSPCNPMFLINWSQ</sequence>
<keyword evidence="3" id="KW-1185">Reference proteome</keyword>
<proteinExistence type="predicted"/>
<name>A0ABQ3U4E6_STRHY</name>
<reference evidence="2" key="1">
    <citation type="submission" date="2024-05" db="EMBL/GenBank/DDBJ databases">
        <title>Whole genome shotgun sequence of Streptomyces hygroscopicus NBRC 113678.</title>
        <authorList>
            <person name="Komaki H."/>
            <person name="Tamura T."/>
        </authorList>
    </citation>
    <scope>NUCLEOTIDE SEQUENCE</scope>
    <source>
        <strain evidence="2">N11-34</strain>
    </source>
</reference>
<accession>A0ABQ3U4E6</accession>
<evidence type="ECO:0000313" key="2">
    <source>
        <dbReference type="EMBL" id="GHJ30479.1"/>
    </source>
</evidence>
<dbReference type="EMBL" id="BNEK01000005">
    <property type="protein sequence ID" value="GHJ30479.1"/>
    <property type="molecule type" value="Genomic_DNA"/>
</dbReference>
<feature type="region of interest" description="Disordered" evidence="1">
    <location>
        <begin position="1"/>
        <end position="39"/>
    </location>
</feature>
<dbReference type="Proteomes" id="UP001054854">
    <property type="component" value="Unassembled WGS sequence"/>
</dbReference>
<comment type="caution">
    <text evidence="2">The sequence shown here is derived from an EMBL/GenBank/DDBJ whole genome shotgun (WGS) entry which is preliminary data.</text>
</comment>
<evidence type="ECO:0000313" key="3">
    <source>
        <dbReference type="Proteomes" id="UP001054854"/>
    </source>
</evidence>
<organism evidence="2 3">
    <name type="scientific">Streptomyces hygroscopicus</name>
    <dbReference type="NCBI Taxonomy" id="1912"/>
    <lineage>
        <taxon>Bacteria</taxon>
        <taxon>Bacillati</taxon>
        <taxon>Actinomycetota</taxon>
        <taxon>Actinomycetes</taxon>
        <taxon>Kitasatosporales</taxon>
        <taxon>Streptomycetaceae</taxon>
        <taxon>Streptomyces</taxon>
        <taxon>Streptomyces violaceusniger group</taxon>
    </lineage>
</organism>
<gene>
    <name evidence="2" type="ORF">TPA0910_49120</name>
</gene>